<evidence type="ECO:0000313" key="6">
    <source>
        <dbReference type="EMBL" id="SAI12868.1"/>
    </source>
</evidence>
<accession>A0A157MV33</accession>
<keyword evidence="3" id="KW-0106">Calcium</keyword>
<dbReference type="PANTHER" id="PTHR38340">
    <property type="entry name" value="S-LAYER PROTEIN"/>
    <property type="match status" value="1"/>
</dbReference>
<evidence type="ECO:0000313" key="7">
    <source>
        <dbReference type="Proteomes" id="UP000077037"/>
    </source>
</evidence>
<evidence type="ECO:0000256" key="1">
    <source>
        <dbReference type="ARBA" id="ARBA00004613"/>
    </source>
</evidence>
<comment type="subcellular location">
    <subcellularLocation>
        <location evidence="1">Secreted</location>
    </subcellularLocation>
</comment>
<protein>
    <submittedName>
        <fullName evidence="6">Bifunctional hemolysin-adenylate cyclase</fullName>
    </submittedName>
</protein>
<dbReference type="SUPFAM" id="SSF51120">
    <property type="entry name" value="beta-Roll"/>
    <property type="match status" value="12"/>
</dbReference>
<proteinExistence type="predicted"/>
<dbReference type="Pfam" id="PF06594">
    <property type="entry name" value="HCBP_related"/>
    <property type="match status" value="2"/>
</dbReference>
<evidence type="ECO:0000256" key="2">
    <source>
        <dbReference type="ARBA" id="ARBA00022525"/>
    </source>
</evidence>
<evidence type="ECO:0000259" key="5">
    <source>
        <dbReference type="Pfam" id="PF06594"/>
    </source>
</evidence>
<feature type="compositionally biased region" description="Acidic residues" evidence="4">
    <location>
        <begin position="2165"/>
        <end position="2178"/>
    </location>
</feature>
<organism evidence="6 7">
    <name type="scientific">Bordetella ansorpii</name>
    <dbReference type="NCBI Taxonomy" id="288768"/>
    <lineage>
        <taxon>Bacteria</taxon>
        <taxon>Pseudomonadati</taxon>
        <taxon>Pseudomonadota</taxon>
        <taxon>Betaproteobacteria</taxon>
        <taxon>Burkholderiales</taxon>
        <taxon>Alcaligenaceae</taxon>
        <taxon>Bordetella</taxon>
    </lineage>
</organism>
<dbReference type="Proteomes" id="UP000077037">
    <property type="component" value="Unassembled WGS sequence"/>
</dbReference>
<feature type="domain" description="Haemolysin-type calcium binding-related" evidence="5">
    <location>
        <begin position="2074"/>
        <end position="2111"/>
    </location>
</feature>
<keyword evidence="2" id="KW-0964">Secreted</keyword>
<dbReference type="PRINTS" id="PR00313">
    <property type="entry name" value="CABNDNGRPT"/>
</dbReference>
<dbReference type="InterPro" id="IPR011049">
    <property type="entry name" value="Serralysin-like_metalloprot_C"/>
</dbReference>
<dbReference type="Pfam" id="PF00353">
    <property type="entry name" value="HemolysinCabind"/>
    <property type="match status" value="15"/>
</dbReference>
<evidence type="ECO:0000256" key="4">
    <source>
        <dbReference type="SAM" id="MobiDB-lite"/>
    </source>
</evidence>
<dbReference type="GO" id="GO:0005576">
    <property type="term" value="C:extracellular region"/>
    <property type="evidence" value="ECO:0007669"/>
    <property type="project" value="UniProtKB-SubCell"/>
</dbReference>
<dbReference type="InterPro" id="IPR050557">
    <property type="entry name" value="RTX_toxin/Mannuronan_C5-epim"/>
</dbReference>
<sequence>MNQLAARFNVQALGVSDALNNAITNQYMGDRITFGNVPERWFPAFLNSDMVNQLSLANTQSAAIQQALISQAAWQAKLPYTGSIITVLVYENGRWIGPFGSVVGGAPAPFLGNSSPRFPLVLDLTGKGVSLIPAWQSDAVFDLDADGEKKVTSWVDAEAGILVLDRNGNGIIDNASEWFGESFSAYGQTPLAGQDGFKALATLAASGTSMFSRATARTDSVTGKNFFDLVQVWQDANGNGVTDAGELRTLAQLGIESIDLNATSDGRKFSAGEIGAVAGYTAVGGGRGQAVDVGLLPAGVSITTPTWMPSAAAVIFAEYTAKGYAVISQAQANGIQQALSARRANFSAEISKLQSWMSTIRYRTSGGIQQPVAPIGDASLISVYDSVRGSSGSRAGLDMVALLQDGISFDAQVVNVASAISGGSGSIFSAETAAQVANATGKTSNFASALSSARAAANQWGSAMTSFLDTYAVSLSLNNRMLALQTELNQFIPVNRDPANHLPGGKTYFSAGDADFAADTFTSYANMLQFLSDRKAAMDQLLGAIAQSSGYASAYVASSGQITTAGSGFNLLLAQGSPTVVLGSRVDHVLLSAAASQVSVRNFSSGAAGDQLKFLGIGDTVSVLSIAGGIRIQAQNGAYADLAGVTASTLDLFSNVVGVSAISFAGMLQSGTYELRGDSFFDGQVHLNKIIASNLGDTLIGGAWQSVLQGGEGNDTFVVRGGEYAIDGGLGKDVVSYAELGGSVMVNLAAGQDNLGSTLVRVENVVGTRYRDWLTGDGSNNVLEGGGGADTLTGAGGNDRYVYGRGDGADTVINGVLSNASASSVLVFKDNLGANDLWLTRSGNDLLIQILGGHDQIRVQGWYADESYKLGAIQLANGLRLDTAGVEDLVTMLAGYAGFDPRRTSALPGGLSLETYFQQRNVPEVPETINVVLETKDAYTSGNASAKAAVANAIAAAINQSAGLASSAGSAASSQASVVTPREWTASYRIYRYTTSKFPGTFYTVTQSNFSNTQTQAIFGITWYEELSGFEAGRIYYDVTNRPTNGTLSRDVMEGEAGVMDAILNALSTANSALSPIGAIASRFGTALAARQQALAAAVTANETSSPSSGAVASSLSFEDKFFAAINSYQGIYPALARAQAALAGTSALLARLAVPANTTSSNGGTTSYSFHSSVDQAKYNALAAAIQSANNAYATAQAQVAGLFGTLSGIGKFSQVRYVEPSGTAVAGAGGELLIGGGSGRHILIGGAGRDLFALTNNLLIGPARDTIKLFQVGTMGDRLLLETSGSILRGGAGVGFFSQEADGTVVVEYYANGSRGVVRLDGVTYDKGLSLYDNFLGMELADFSAGKSGVKISLDSATSRAKDGFTHISSLKGTAYADTLIGDSQDNTLYGGGGDDVLTGGAGNDTLYGESGNDTMIGGAGDDTYYVGSSGDIIIELADEGVDTVSSSLSSTTLLDDVENLVITSSSAANGYGNASDNVIYSGAGNNIMDGGLGNDTASYTASIVGVTVSLATTNPQVTGHGTDTLLNFENLTGSNYADRLTGNAQDNVLDGGVGADWMSGGAGNDIYYVDNAGDVVVEAVDEGIDTVYSSLGAHILGANVENGRILSTGVANMTGNGLSNVIYAGSGNNVMDGGAGIDTVSYLYATGAVTASLATTAAQATGGSGSDTLRNVENLTGSDYSDTLAGNADANVIDGGKGADQMSGGAGDDRYIVDDAGDKVIEAANAGIDQVDSYLAAYTLGANVEDGRIMSTGSANMTGNALANLIYAGDGNNVITGGAGAGNDTVSYLYAKSAVTVSLATTAAQNTGGSGTDTLSGIQWLTGSNYNDTLTGSDGDNHIDGGAGVDRMIGGAGNDLYYIDNPGDIIVELAGEGTDTVYSKATSYTLPDYVENLRIWTSSSANATGNGMNNTIFAGNGNNVIDGGAGNDTVSYQFASAAVTVSLATTTAQATGSSGVDTLRNFENLTGSDFDDTLTGDANNNILLGGAGADTIYGGAGADRLDGGAGNDTLIGGTGSDALYGSLGNDTYVFGRGDGADTIYENDATAGNQDVVSFGADIQNKQLWFSRSGNNLVVDLIGTSDRITISNWYLGAQYRVETLQTASGAILAAEKVEALVQAMAGVTKPSSGQLVLNAAQEAALSGVLVSSWQGGSGPASRTQEGTEGDDTLSGDDGDDTLIGHGGNDTLNGGAGRNTLIGGAGNDVYIVSNANDVIVELANKGIDRVQASVSFVLPDNVENLLLSGTASINGTGNALNNTVTGNAGNNILSGGAGDDLLVGLGGDDVLIGGTGSDRYLMTSQSTSRIIETESLAGDVDVVQVSVAPEKLWFRRVGNDLEVSVIGMPGRSLVTDWYLGSQYQVERFVHGVASMLTSDRVEQLVVAMSAFAPPPVGQYSLTAAQEAALGSVRQSSWQTYVEVGAPIGGSDDDRLEGTEGADTLLGGDGDDTLIGYGGNDMLDGGSGRNMLIGGKGDDVYIVSNETDTIIELASEGADRVQASVSFVLPDNVENLTLTGTANLNGTGNALNNSLVGNSGNNILAGGAGNDTLLGAGGDDVLIGGTGSDRYVMSAHTDQTDRIVETESLAGDVDTLQVAGARDKLWFRQVGNDLEVSIIGMSNTMLITDWYLGSQHRVEKILAGGATLTDDRVENLVAAMAAFAPPAAGQTTLPAAYQTALAPVIAANWQ</sequence>
<dbReference type="PANTHER" id="PTHR38340:SF1">
    <property type="entry name" value="S-LAYER PROTEIN"/>
    <property type="match status" value="1"/>
</dbReference>
<dbReference type="PROSITE" id="PS00330">
    <property type="entry name" value="HEMOLYSIN_CALCIUM"/>
    <property type="match status" value="4"/>
</dbReference>
<dbReference type="InterPro" id="IPR001343">
    <property type="entry name" value="Hemolysn_Ca-bd"/>
</dbReference>
<gene>
    <name evidence="6" type="primary">cyaA_1</name>
    <name evidence="6" type="ORF">SAMEA1982600_01439</name>
</gene>
<feature type="domain" description="Haemolysin-type calcium binding-related" evidence="5">
    <location>
        <begin position="845"/>
        <end position="884"/>
    </location>
</feature>
<dbReference type="InterPro" id="IPR010566">
    <property type="entry name" value="Haemolys_ca-bd"/>
</dbReference>
<feature type="compositionally biased region" description="Polar residues" evidence="4">
    <location>
        <begin position="2151"/>
        <end position="2162"/>
    </location>
</feature>
<evidence type="ECO:0000256" key="3">
    <source>
        <dbReference type="ARBA" id="ARBA00022837"/>
    </source>
</evidence>
<reference evidence="6 7" key="1">
    <citation type="submission" date="2016-03" db="EMBL/GenBank/DDBJ databases">
        <authorList>
            <consortium name="Pathogen Informatics"/>
        </authorList>
    </citation>
    <scope>NUCLEOTIDE SEQUENCE [LARGE SCALE GENOMIC DNA]</scope>
    <source>
        <strain evidence="6 7">NCTC13364</strain>
    </source>
</reference>
<dbReference type="EMBL" id="FKBS01000013">
    <property type="protein sequence ID" value="SAI12868.1"/>
    <property type="molecule type" value="Genomic_DNA"/>
</dbReference>
<name>A0A157MV33_9BORD</name>
<dbReference type="Gene3D" id="2.150.10.10">
    <property type="entry name" value="Serralysin-like metalloprotease, C-terminal"/>
    <property type="match status" value="10"/>
</dbReference>
<dbReference type="GO" id="GO:0005509">
    <property type="term" value="F:calcium ion binding"/>
    <property type="evidence" value="ECO:0007669"/>
    <property type="project" value="InterPro"/>
</dbReference>
<feature type="region of interest" description="Disordered" evidence="4">
    <location>
        <begin position="2151"/>
        <end position="2188"/>
    </location>
</feature>
<dbReference type="InterPro" id="IPR018511">
    <property type="entry name" value="Hemolysin-typ_Ca-bd_CS"/>
</dbReference>